<organism evidence="2 3">
    <name type="scientific">Polarella glacialis</name>
    <name type="common">Dinoflagellate</name>
    <dbReference type="NCBI Taxonomy" id="89957"/>
    <lineage>
        <taxon>Eukaryota</taxon>
        <taxon>Sar</taxon>
        <taxon>Alveolata</taxon>
        <taxon>Dinophyceae</taxon>
        <taxon>Suessiales</taxon>
        <taxon>Suessiaceae</taxon>
        <taxon>Polarella</taxon>
    </lineage>
</organism>
<sequence length="195" mass="21601">MLVSVQLRWGMTIDFLMIIIFPSIFIFILSAIVEQSRKSELRATLEGKASKELETSVEAVLATICDAVVLLSDNFQLLRPSPHLAGLLMRSSCSAVLMTGGNFVELLVESDRDLIAVSGILLLLVVVVVVVVVICCWFVHFIFIWSPKCIQGDSCLQFMGGPHTHAKMLHAHMRDANSSAVSVHFLVHHCSCFRF</sequence>
<dbReference type="AlphaFoldDB" id="A0A813D6V6"/>
<feature type="transmembrane region" description="Helical" evidence="1">
    <location>
        <begin position="12"/>
        <end position="33"/>
    </location>
</feature>
<name>A0A813D6V6_POLGL</name>
<comment type="caution">
    <text evidence="2">The sequence shown here is derived from an EMBL/GenBank/DDBJ whole genome shotgun (WGS) entry which is preliminary data.</text>
</comment>
<evidence type="ECO:0000256" key="1">
    <source>
        <dbReference type="SAM" id="Phobius"/>
    </source>
</evidence>
<proteinExistence type="predicted"/>
<keyword evidence="1" id="KW-0812">Transmembrane</keyword>
<evidence type="ECO:0000313" key="3">
    <source>
        <dbReference type="Proteomes" id="UP000654075"/>
    </source>
</evidence>
<accession>A0A813D6V6</accession>
<evidence type="ECO:0000313" key="2">
    <source>
        <dbReference type="EMBL" id="CAE8582203.1"/>
    </source>
</evidence>
<dbReference type="Proteomes" id="UP000654075">
    <property type="component" value="Unassembled WGS sequence"/>
</dbReference>
<gene>
    <name evidence="2" type="ORF">PGLA1383_LOCUS1203</name>
</gene>
<protein>
    <submittedName>
        <fullName evidence="2">Uncharacterized protein</fullName>
    </submittedName>
</protein>
<reference evidence="2" key="1">
    <citation type="submission" date="2021-02" db="EMBL/GenBank/DDBJ databases">
        <authorList>
            <person name="Dougan E. K."/>
            <person name="Rhodes N."/>
            <person name="Thang M."/>
            <person name="Chan C."/>
        </authorList>
    </citation>
    <scope>NUCLEOTIDE SEQUENCE</scope>
</reference>
<keyword evidence="1" id="KW-0472">Membrane</keyword>
<keyword evidence="3" id="KW-1185">Reference proteome</keyword>
<feature type="transmembrane region" description="Helical" evidence="1">
    <location>
        <begin position="120"/>
        <end position="145"/>
    </location>
</feature>
<keyword evidence="1" id="KW-1133">Transmembrane helix</keyword>
<dbReference type="EMBL" id="CAJNNV010000323">
    <property type="protein sequence ID" value="CAE8582203.1"/>
    <property type="molecule type" value="Genomic_DNA"/>
</dbReference>